<evidence type="ECO:0000313" key="5">
    <source>
        <dbReference type="EMBL" id="KPJ10033.1"/>
    </source>
</evidence>
<dbReference type="InterPro" id="IPR003961">
    <property type="entry name" value="FN3_dom"/>
</dbReference>
<dbReference type="InParanoid" id="A0A0N1INS8"/>
<dbReference type="Gene3D" id="2.60.40.10">
    <property type="entry name" value="Immunoglobulins"/>
    <property type="match status" value="1"/>
</dbReference>
<dbReference type="SUPFAM" id="SSF49265">
    <property type="entry name" value="Fibronectin type III"/>
    <property type="match status" value="1"/>
</dbReference>
<feature type="repeat" description="ANK" evidence="3">
    <location>
        <begin position="223"/>
        <end position="255"/>
    </location>
</feature>
<dbReference type="SUPFAM" id="SSF48403">
    <property type="entry name" value="Ankyrin repeat"/>
    <property type="match status" value="1"/>
</dbReference>
<dbReference type="InterPro" id="IPR036770">
    <property type="entry name" value="Ankyrin_rpt-contain_sf"/>
</dbReference>
<feature type="domain" description="Fibronectin type-III" evidence="4">
    <location>
        <begin position="15"/>
        <end position="109"/>
    </location>
</feature>
<dbReference type="PANTHER" id="PTHR24193:SF121">
    <property type="entry name" value="ADA2A-CONTAINING COMPLEX COMPONENT 3, ISOFORM D"/>
    <property type="match status" value="1"/>
</dbReference>
<evidence type="ECO:0000256" key="2">
    <source>
        <dbReference type="ARBA" id="ARBA00023043"/>
    </source>
</evidence>
<reference evidence="5 6" key="1">
    <citation type="journal article" date="2015" name="Nat. Commun.">
        <title>Outbred genome sequencing and CRISPR/Cas9 gene editing in butterflies.</title>
        <authorList>
            <person name="Li X."/>
            <person name="Fan D."/>
            <person name="Zhang W."/>
            <person name="Liu G."/>
            <person name="Zhang L."/>
            <person name="Zhao L."/>
            <person name="Fang X."/>
            <person name="Chen L."/>
            <person name="Dong Y."/>
            <person name="Chen Y."/>
            <person name="Ding Y."/>
            <person name="Zhao R."/>
            <person name="Feng M."/>
            <person name="Zhu Y."/>
            <person name="Feng Y."/>
            <person name="Jiang X."/>
            <person name="Zhu D."/>
            <person name="Xiang H."/>
            <person name="Feng X."/>
            <person name="Li S."/>
            <person name="Wang J."/>
            <person name="Zhang G."/>
            <person name="Kronforst M.R."/>
            <person name="Wang W."/>
        </authorList>
    </citation>
    <scope>NUCLEOTIDE SEQUENCE [LARGE SCALE GENOMIC DNA]</scope>
    <source>
        <strain evidence="5">Ya'a_city_454_Pm</strain>
        <tissue evidence="5">Whole body</tissue>
    </source>
</reference>
<dbReference type="PRINTS" id="PR01415">
    <property type="entry name" value="ANKYRIN"/>
</dbReference>
<dbReference type="GO" id="GO:0000976">
    <property type="term" value="F:transcription cis-regulatory region binding"/>
    <property type="evidence" value="ECO:0007669"/>
    <property type="project" value="TreeGrafter"/>
</dbReference>
<sequence>MDFDKFMRRMFRYSKPEAPAVADRSKSSVSLVWRSPSAFAFLEHRLLYQLERREKIPPWELIYSGGRTSKTIDNLPPRHPHKFRLRAVLRASDVAALSSAALTHHGDVDTAITNITLLVEDAQCADEDSEVNHKDRGWLMSQWSEETWTSTESDGVSAVCFCMAVRCGYIKQLQAMLEERPELIDIVSSNGLSPLATAVRKGDVNTVRFLLQAGADVGRPLAAGQTPLHLAVLAGHLPIIDLLLDNGADLQSRDTNGLRAEHYAADSGRVQVVRHVLARGGNINVRDHNGWTPLFRAICQGASTELVAELVARGSDVAVRDRAGLALLDAARLLRDHNGRRRESLLRVVDASYPREAALAHFARLTGKISNLHALRK</sequence>
<dbReference type="InterPro" id="IPR050663">
    <property type="entry name" value="Ankyrin-SOCS_Box"/>
</dbReference>
<dbReference type="PROSITE" id="PS50297">
    <property type="entry name" value="ANK_REP_REGION"/>
    <property type="match status" value="4"/>
</dbReference>
<evidence type="ECO:0000256" key="1">
    <source>
        <dbReference type="ARBA" id="ARBA00022737"/>
    </source>
</evidence>
<dbReference type="CDD" id="cd00063">
    <property type="entry name" value="FN3"/>
    <property type="match status" value="1"/>
</dbReference>
<dbReference type="PROSITE" id="PS50853">
    <property type="entry name" value="FN3"/>
    <property type="match status" value="1"/>
</dbReference>
<feature type="repeat" description="ANK" evidence="3">
    <location>
        <begin position="190"/>
        <end position="217"/>
    </location>
</feature>
<evidence type="ECO:0000256" key="3">
    <source>
        <dbReference type="PROSITE-ProRule" id="PRU00023"/>
    </source>
</evidence>
<dbReference type="STRING" id="76193.A0A0N1INS8"/>
<evidence type="ECO:0000259" key="4">
    <source>
        <dbReference type="PROSITE" id="PS50853"/>
    </source>
</evidence>
<keyword evidence="2 3" id="KW-0040">ANK repeat</keyword>
<name>A0A0N1INS8_PAPMA</name>
<dbReference type="InterPro" id="IPR036116">
    <property type="entry name" value="FN3_sf"/>
</dbReference>
<dbReference type="InterPro" id="IPR013783">
    <property type="entry name" value="Ig-like_fold"/>
</dbReference>
<dbReference type="PROSITE" id="PS50088">
    <property type="entry name" value="ANK_REPEAT"/>
    <property type="match status" value="4"/>
</dbReference>
<dbReference type="PANTHER" id="PTHR24193">
    <property type="entry name" value="ANKYRIN REPEAT PROTEIN"/>
    <property type="match status" value="1"/>
</dbReference>
<evidence type="ECO:0000313" key="6">
    <source>
        <dbReference type="Proteomes" id="UP000053240"/>
    </source>
</evidence>
<dbReference type="EMBL" id="KQ461003">
    <property type="protein sequence ID" value="KPJ10033.1"/>
    <property type="molecule type" value="Genomic_DNA"/>
</dbReference>
<feature type="repeat" description="ANK" evidence="3">
    <location>
        <begin position="289"/>
        <end position="322"/>
    </location>
</feature>
<dbReference type="Pfam" id="PF12796">
    <property type="entry name" value="Ank_2"/>
    <property type="match status" value="1"/>
</dbReference>
<feature type="repeat" description="ANK" evidence="3">
    <location>
        <begin position="256"/>
        <end position="288"/>
    </location>
</feature>
<accession>A0A0N1INS8</accession>
<dbReference type="InterPro" id="IPR002110">
    <property type="entry name" value="Ankyrin_rpt"/>
</dbReference>
<dbReference type="GO" id="GO:0005634">
    <property type="term" value="C:nucleus"/>
    <property type="evidence" value="ECO:0007669"/>
    <property type="project" value="TreeGrafter"/>
</dbReference>
<proteinExistence type="predicted"/>
<organism evidence="5 6">
    <name type="scientific">Papilio machaon</name>
    <name type="common">Old World swallowtail butterfly</name>
    <dbReference type="NCBI Taxonomy" id="76193"/>
    <lineage>
        <taxon>Eukaryota</taxon>
        <taxon>Metazoa</taxon>
        <taxon>Ecdysozoa</taxon>
        <taxon>Arthropoda</taxon>
        <taxon>Hexapoda</taxon>
        <taxon>Insecta</taxon>
        <taxon>Pterygota</taxon>
        <taxon>Neoptera</taxon>
        <taxon>Endopterygota</taxon>
        <taxon>Lepidoptera</taxon>
        <taxon>Glossata</taxon>
        <taxon>Ditrysia</taxon>
        <taxon>Papilionoidea</taxon>
        <taxon>Papilionidae</taxon>
        <taxon>Papilioninae</taxon>
        <taxon>Papilio</taxon>
    </lineage>
</organism>
<dbReference type="AlphaFoldDB" id="A0A0N1INS8"/>
<keyword evidence="1" id="KW-0677">Repeat</keyword>
<dbReference type="Pfam" id="PF00023">
    <property type="entry name" value="Ank"/>
    <property type="match status" value="1"/>
</dbReference>
<dbReference type="SMART" id="SM00248">
    <property type="entry name" value="ANK"/>
    <property type="match status" value="4"/>
</dbReference>
<dbReference type="Gene3D" id="1.25.40.20">
    <property type="entry name" value="Ankyrin repeat-containing domain"/>
    <property type="match status" value="1"/>
</dbReference>
<gene>
    <name evidence="5" type="ORF">RR48_03821</name>
</gene>
<dbReference type="Proteomes" id="UP000053240">
    <property type="component" value="Unassembled WGS sequence"/>
</dbReference>
<keyword evidence="6" id="KW-1185">Reference proteome</keyword>
<dbReference type="GO" id="GO:0045944">
    <property type="term" value="P:positive regulation of transcription by RNA polymerase II"/>
    <property type="evidence" value="ECO:0007669"/>
    <property type="project" value="TreeGrafter"/>
</dbReference>
<protein>
    <submittedName>
        <fullName evidence="5">Fibronectin type 3 and ankyrin repeat domains 1 protein</fullName>
    </submittedName>
</protein>